<gene>
    <name evidence="1" type="ORF">DESPIG_00604</name>
</gene>
<organism evidence="1 2">
    <name type="scientific">Desulfovibrio piger ATCC 29098</name>
    <dbReference type="NCBI Taxonomy" id="411464"/>
    <lineage>
        <taxon>Bacteria</taxon>
        <taxon>Pseudomonadati</taxon>
        <taxon>Thermodesulfobacteriota</taxon>
        <taxon>Desulfovibrionia</taxon>
        <taxon>Desulfovibrionales</taxon>
        <taxon>Desulfovibrionaceae</taxon>
        <taxon>Desulfovibrio</taxon>
    </lineage>
</organism>
<dbReference type="Proteomes" id="UP000003676">
    <property type="component" value="Unassembled WGS sequence"/>
</dbReference>
<evidence type="ECO:0000313" key="2">
    <source>
        <dbReference type="Proteomes" id="UP000003676"/>
    </source>
</evidence>
<dbReference type="EMBL" id="ABXU01000022">
    <property type="protein sequence ID" value="EEB34504.1"/>
    <property type="molecule type" value="Genomic_DNA"/>
</dbReference>
<proteinExistence type="predicted"/>
<dbReference type="HOGENOM" id="CLU_2989292_0_0_7"/>
<dbReference type="AlphaFoldDB" id="B6WRB7"/>
<accession>B6WRB7</accession>
<name>B6WRB7_9BACT</name>
<comment type="caution">
    <text evidence="1">The sequence shown here is derived from an EMBL/GenBank/DDBJ whole genome shotgun (WGS) entry which is preliminary data.</text>
</comment>
<sequence>MFFLSARRQPPSCPAAAPRIHFIRGNAAIWRHLRPCRAARFLSRTAGLSLAMQFCLF</sequence>
<evidence type="ECO:0000313" key="1">
    <source>
        <dbReference type="EMBL" id="EEB34504.1"/>
    </source>
</evidence>
<reference evidence="1 2" key="2">
    <citation type="submission" date="2008-10" db="EMBL/GenBank/DDBJ databases">
        <authorList>
            <person name="Fulton L."/>
            <person name="Clifton S."/>
            <person name="Fulton B."/>
            <person name="Xu J."/>
            <person name="Minx P."/>
            <person name="Pepin K.H."/>
            <person name="Johnson M."/>
            <person name="Bhonagiri V."/>
            <person name="Nash W.E."/>
            <person name="Mardis E.R."/>
            <person name="Wilson R.K."/>
        </authorList>
    </citation>
    <scope>NUCLEOTIDE SEQUENCE [LARGE SCALE GENOMIC DNA]</scope>
    <source>
        <strain evidence="1 2">ATCC 29098</strain>
    </source>
</reference>
<protein>
    <submittedName>
        <fullName evidence="1">Uncharacterized protein</fullName>
    </submittedName>
</protein>
<reference evidence="1 2" key="1">
    <citation type="submission" date="2008-10" db="EMBL/GenBank/DDBJ databases">
        <title>Draft genome sequence of Desulvovibrio piger (ATCC 29098).</title>
        <authorList>
            <person name="Sudarsanam P."/>
            <person name="Ley R."/>
            <person name="Guruge J."/>
            <person name="Turnbaugh P.J."/>
            <person name="Mahowald M."/>
            <person name="Liep D."/>
            <person name="Gordon J."/>
        </authorList>
    </citation>
    <scope>NUCLEOTIDE SEQUENCE [LARGE SCALE GENOMIC DNA]</scope>
    <source>
        <strain evidence="1 2">ATCC 29098</strain>
    </source>
</reference>